<evidence type="ECO:0000259" key="1">
    <source>
        <dbReference type="Pfam" id="PF04773"/>
    </source>
</evidence>
<dbReference type="AlphaFoldDB" id="A0AB34PD48"/>
<dbReference type="InterPro" id="IPR012373">
    <property type="entry name" value="Ferrdict_sens_TM"/>
</dbReference>
<dbReference type="EMBL" id="JRQI01000007">
    <property type="protein sequence ID" value="KGK59376.1"/>
    <property type="molecule type" value="Genomic_DNA"/>
</dbReference>
<reference evidence="3 4" key="1">
    <citation type="submission" date="2014-10" db="EMBL/GenBank/DDBJ databases">
        <title>Genome sequence of a Xanthomonas strain that is pathogenic on beans.</title>
        <authorList>
            <person name="Aritua V."/>
            <person name="Sapp M."/>
            <person name="Harrison J."/>
            <person name="Smith J."/>
            <person name="Studholme D."/>
        </authorList>
    </citation>
    <scope>NUCLEOTIDE SEQUENCE [LARGE SCALE GENOMIC DNA]</scope>
    <source>
        <strain evidence="3 4">Nyagatare</strain>
    </source>
</reference>
<comment type="caution">
    <text evidence="3">The sequence shown here is derived from an EMBL/GenBank/DDBJ whole genome shotgun (WGS) entry which is preliminary data.</text>
</comment>
<sequence>MAGGQPISAEVADQAADWLTVLMSGNVSDAQRHQWQHWHDAHPDHARAWAHIESVTGRMRTLAPQAAYRSLSPYAGQRGEASPGRRKALNVLLWGGVAGATGVLATRTERWQHATADYATATGERRALRLPDGSRITLNTHTAIDVRFDAHRRLVRLLEGEIMVATAHALGAAQDARPFVVRTQQGDIRALGTRFSVRQDVADTQVGVLESAVDVRPLAATQHAGRVQAGQQCRLTAVALGAITSADAQAFAWVQGQLIADELRLDVFVAELSRYRPGLLRCDKAVGALRVSGVFPLDDTDRILAMLPSVLPVRVSRRSRYWVTVQAAG</sequence>
<dbReference type="PANTHER" id="PTHR30273">
    <property type="entry name" value="PERIPLASMIC SIGNAL SENSOR AND SIGMA FACTOR ACTIVATOR FECR-RELATED"/>
    <property type="match status" value="1"/>
</dbReference>
<name>A0AB34PD48_9XANT</name>
<feature type="domain" description="FecR protein" evidence="1">
    <location>
        <begin position="117"/>
        <end position="213"/>
    </location>
</feature>
<evidence type="ECO:0000313" key="3">
    <source>
        <dbReference type="EMBL" id="KGK59376.1"/>
    </source>
</evidence>
<feature type="domain" description="FecR N-terminal" evidence="2">
    <location>
        <begin position="13"/>
        <end position="54"/>
    </location>
</feature>
<evidence type="ECO:0000259" key="2">
    <source>
        <dbReference type="Pfam" id="PF16220"/>
    </source>
</evidence>
<protein>
    <submittedName>
        <fullName evidence="3">Iron dicitrate transport regulator FecR</fullName>
    </submittedName>
</protein>
<dbReference type="InterPro" id="IPR032623">
    <property type="entry name" value="FecR_N"/>
</dbReference>
<dbReference type="Pfam" id="PF16220">
    <property type="entry name" value="DUF4880"/>
    <property type="match status" value="1"/>
</dbReference>
<dbReference type="PIRSF" id="PIRSF018266">
    <property type="entry name" value="FecR"/>
    <property type="match status" value="1"/>
</dbReference>
<dbReference type="Pfam" id="PF04773">
    <property type="entry name" value="FecR"/>
    <property type="match status" value="1"/>
</dbReference>
<dbReference type="Proteomes" id="UP000029879">
    <property type="component" value="Unassembled WGS sequence"/>
</dbReference>
<dbReference type="Gene3D" id="2.60.120.1440">
    <property type="match status" value="1"/>
</dbReference>
<proteinExistence type="predicted"/>
<accession>A0AB34PD48</accession>
<dbReference type="PANTHER" id="PTHR30273:SF2">
    <property type="entry name" value="PROTEIN FECR"/>
    <property type="match status" value="1"/>
</dbReference>
<dbReference type="InterPro" id="IPR006860">
    <property type="entry name" value="FecR"/>
</dbReference>
<gene>
    <name evidence="3" type="ORF">NC00_02745</name>
</gene>
<evidence type="ECO:0000313" key="4">
    <source>
        <dbReference type="Proteomes" id="UP000029879"/>
    </source>
</evidence>
<dbReference type="GO" id="GO:0016989">
    <property type="term" value="F:sigma factor antagonist activity"/>
    <property type="evidence" value="ECO:0007669"/>
    <property type="project" value="TreeGrafter"/>
</dbReference>
<organism evidence="3 4">
    <name type="scientific">Xanthomonas cannabis pv. phaseoli</name>
    <dbReference type="NCBI Taxonomy" id="1885902"/>
    <lineage>
        <taxon>Bacteria</taxon>
        <taxon>Pseudomonadati</taxon>
        <taxon>Pseudomonadota</taxon>
        <taxon>Gammaproteobacteria</taxon>
        <taxon>Lysobacterales</taxon>
        <taxon>Lysobacteraceae</taxon>
        <taxon>Xanthomonas</taxon>
    </lineage>
</organism>